<dbReference type="InterPro" id="IPR000160">
    <property type="entry name" value="GGDEF_dom"/>
</dbReference>
<accession>A0ABU1M971</accession>
<feature type="transmembrane region" description="Helical" evidence="3">
    <location>
        <begin position="181"/>
        <end position="206"/>
    </location>
</feature>
<evidence type="ECO:0000259" key="4">
    <source>
        <dbReference type="PROSITE" id="PS50887"/>
    </source>
</evidence>
<evidence type="ECO:0000313" key="6">
    <source>
        <dbReference type="Proteomes" id="UP001184614"/>
    </source>
</evidence>
<dbReference type="EMBL" id="JAVDQT010000003">
    <property type="protein sequence ID" value="MDR6432596.1"/>
    <property type="molecule type" value="Genomic_DNA"/>
</dbReference>
<gene>
    <name evidence="5" type="ORF">J2782_002338</name>
</gene>
<feature type="domain" description="GGDEF" evidence="4">
    <location>
        <begin position="242"/>
        <end position="373"/>
    </location>
</feature>
<dbReference type="InterPro" id="IPR043128">
    <property type="entry name" value="Rev_trsase/Diguanyl_cyclase"/>
</dbReference>
<dbReference type="PANTHER" id="PTHR45138:SF9">
    <property type="entry name" value="DIGUANYLATE CYCLASE DGCM-RELATED"/>
    <property type="match status" value="1"/>
</dbReference>
<keyword evidence="3" id="KW-0812">Transmembrane</keyword>
<protein>
    <recommendedName>
        <fullName evidence="1">diguanylate cyclase</fullName>
        <ecNumber evidence="1">2.7.7.65</ecNumber>
    </recommendedName>
</protein>
<dbReference type="SUPFAM" id="SSF55073">
    <property type="entry name" value="Nucleotide cyclase"/>
    <property type="match status" value="1"/>
</dbReference>
<feature type="transmembrane region" description="Helical" evidence="3">
    <location>
        <begin position="144"/>
        <end position="161"/>
    </location>
</feature>
<feature type="transmembrane region" description="Helical" evidence="3">
    <location>
        <begin position="59"/>
        <end position="77"/>
    </location>
</feature>
<evidence type="ECO:0000256" key="2">
    <source>
        <dbReference type="ARBA" id="ARBA00034247"/>
    </source>
</evidence>
<dbReference type="InterPro" id="IPR050469">
    <property type="entry name" value="Diguanylate_Cyclase"/>
</dbReference>
<dbReference type="CDD" id="cd01949">
    <property type="entry name" value="GGDEF"/>
    <property type="match status" value="1"/>
</dbReference>
<comment type="catalytic activity">
    <reaction evidence="2">
        <text>2 GTP = 3',3'-c-di-GMP + 2 diphosphate</text>
        <dbReference type="Rhea" id="RHEA:24898"/>
        <dbReference type="ChEBI" id="CHEBI:33019"/>
        <dbReference type="ChEBI" id="CHEBI:37565"/>
        <dbReference type="ChEBI" id="CHEBI:58805"/>
        <dbReference type="EC" id="2.7.7.65"/>
    </reaction>
</comment>
<dbReference type="Gene3D" id="3.30.70.270">
    <property type="match status" value="1"/>
</dbReference>
<feature type="transmembrane region" description="Helical" evidence="3">
    <location>
        <begin position="29"/>
        <end position="47"/>
    </location>
</feature>
<reference evidence="5 6" key="1">
    <citation type="submission" date="2023-07" db="EMBL/GenBank/DDBJ databases">
        <title>Sorghum-associated microbial communities from plants grown in Nebraska, USA.</title>
        <authorList>
            <person name="Schachtman D."/>
        </authorList>
    </citation>
    <scope>NUCLEOTIDE SEQUENCE [LARGE SCALE GENOMIC DNA]</scope>
    <source>
        <strain evidence="5 6">DS1730</strain>
    </source>
</reference>
<dbReference type="InterPro" id="IPR029787">
    <property type="entry name" value="Nucleotide_cyclase"/>
</dbReference>
<evidence type="ECO:0000256" key="1">
    <source>
        <dbReference type="ARBA" id="ARBA00012528"/>
    </source>
</evidence>
<keyword evidence="3" id="KW-0472">Membrane</keyword>
<feature type="transmembrane region" description="Helical" evidence="3">
    <location>
        <begin position="111"/>
        <end position="132"/>
    </location>
</feature>
<dbReference type="Pfam" id="PF00990">
    <property type="entry name" value="GGDEF"/>
    <property type="match status" value="1"/>
</dbReference>
<feature type="transmembrane region" description="Helical" evidence="3">
    <location>
        <begin position="6"/>
        <end position="22"/>
    </location>
</feature>
<dbReference type="NCBIfam" id="TIGR00254">
    <property type="entry name" value="GGDEF"/>
    <property type="match status" value="1"/>
</dbReference>
<feature type="transmembrane region" description="Helical" evidence="3">
    <location>
        <begin position="84"/>
        <end position="105"/>
    </location>
</feature>
<sequence>MLYVLPAVFILFSLAFVIVGVIDKLRRHLLWCAVCFICIGFAMLSQLVDIPADDENNTLLTTGIYVLGALAGGQGILRRSGLSLSVGFSIVSIVLIMGGVLWFLYPQPNAIGRIYVVNFGLAFMILAFVWYLRGLVHGSVADKLILGMLLLVSMQFFPRTLLTAKSIVGEDTGIDFSFTPFWQWTVFSTAVAGVIAGLVLFAAAGADRLSELEHERDRDPLTGLLNRRGLEARILETERSHLSGWIVACDIDHFKAINDLHGHAAGDAVLREFSDILQSYSGDRNLTARIGGEEFILYLDDMPSDEALVLVETIRETVNDRQFARLSEGQQVTCSFGAAKLETHGDFWETVEAADKILYAAKKAGRNRTFFGS</sequence>
<dbReference type="PANTHER" id="PTHR45138">
    <property type="entry name" value="REGULATORY COMPONENTS OF SENSORY TRANSDUCTION SYSTEM"/>
    <property type="match status" value="1"/>
</dbReference>
<dbReference type="PROSITE" id="PS50887">
    <property type="entry name" value="GGDEF"/>
    <property type="match status" value="1"/>
</dbReference>
<dbReference type="SMART" id="SM00267">
    <property type="entry name" value="GGDEF"/>
    <property type="match status" value="1"/>
</dbReference>
<evidence type="ECO:0000256" key="3">
    <source>
        <dbReference type="SAM" id="Phobius"/>
    </source>
</evidence>
<keyword evidence="6" id="KW-1185">Reference proteome</keyword>
<dbReference type="RefSeq" id="WP_310012592.1">
    <property type="nucleotide sequence ID" value="NZ_JAVDQT010000003.1"/>
</dbReference>
<comment type="caution">
    <text evidence="5">The sequence shown here is derived from an EMBL/GenBank/DDBJ whole genome shotgun (WGS) entry which is preliminary data.</text>
</comment>
<organism evidence="5 6">
    <name type="scientific">Brucella pseudogrignonensis</name>
    <dbReference type="NCBI Taxonomy" id="419475"/>
    <lineage>
        <taxon>Bacteria</taxon>
        <taxon>Pseudomonadati</taxon>
        <taxon>Pseudomonadota</taxon>
        <taxon>Alphaproteobacteria</taxon>
        <taxon>Hyphomicrobiales</taxon>
        <taxon>Brucellaceae</taxon>
        <taxon>Brucella/Ochrobactrum group</taxon>
        <taxon>Brucella</taxon>
    </lineage>
</organism>
<proteinExistence type="predicted"/>
<dbReference type="EC" id="2.7.7.65" evidence="1"/>
<keyword evidence="3" id="KW-1133">Transmembrane helix</keyword>
<dbReference type="Proteomes" id="UP001184614">
    <property type="component" value="Unassembled WGS sequence"/>
</dbReference>
<evidence type="ECO:0000313" key="5">
    <source>
        <dbReference type="EMBL" id="MDR6432596.1"/>
    </source>
</evidence>
<name>A0ABU1M971_9HYPH</name>